<organism evidence="1 2">
    <name type="scientific">Shewanella violacea (strain JCM 10179 / CIP 106290 / LMG 19151 / DSS12)</name>
    <dbReference type="NCBI Taxonomy" id="637905"/>
    <lineage>
        <taxon>Bacteria</taxon>
        <taxon>Pseudomonadati</taxon>
        <taxon>Pseudomonadota</taxon>
        <taxon>Gammaproteobacteria</taxon>
        <taxon>Alteromonadales</taxon>
        <taxon>Shewanellaceae</taxon>
        <taxon>Shewanella</taxon>
    </lineage>
</organism>
<dbReference type="Proteomes" id="UP000002350">
    <property type="component" value="Chromosome"/>
</dbReference>
<protein>
    <submittedName>
        <fullName evidence="1">Uncharacterized protein</fullName>
    </submittedName>
</protein>
<dbReference type="KEGG" id="svo:SVI_2246"/>
<sequence>MEESPYPLIVFLYNTASVKSLVIININELSYQISRVNETSSKKKAGMMNIVLNYYLVENYSKCARALVIGID</sequence>
<gene>
    <name evidence="1" type="ordered locus">SVI_2246</name>
</gene>
<dbReference type="STRING" id="637905.SVI_2246"/>
<reference evidence="2" key="1">
    <citation type="journal article" date="2010" name="Mol. Biosyst.">
        <title>Complete genome sequence and comparative analysis of Shewanella violacea, a psychrophilic and piezophilic bacterium from deep sea floor sediments.</title>
        <authorList>
            <person name="Aono E."/>
            <person name="Baba T."/>
            <person name="Ara T."/>
            <person name="Nishi T."/>
            <person name="Nakamichi T."/>
            <person name="Inamoto E."/>
            <person name="Toyonaga H."/>
            <person name="Hasegawa M."/>
            <person name="Takai Y."/>
            <person name="Okumura Y."/>
            <person name="Baba M."/>
            <person name="Tomita M."/>
            <person name="Kato C."/>
            <person name="Oshima T."/>
            <person name="Nakasone K."/>
            <person name="Mori H."/>
        </authorList>
    </citation>
    <scope>NUCLEOTIDE SEQUENCE [LARGE SCALE GENOMIC DNA]</scope>
    <source>
        <strain evidence="2">JCM 10179 / CIP 106290 / LMG 19151 / DSS12</strain>
    </source>
</reference>
<evidence type="ECO:0000313" key="2">
    <source>
        <dbReference type="Proteomes" id="UP000002350"/>
    </source>
</evidence>
<keyword evidence="2" id="KW-1185">Reference proteome</keyword>
<name>D4ZKL8_SHEVD</name>
<dbReference type="AlphaFoldDB" id="D4ZKL8"/>
<proteinExistence type="predicted"/>
<accession>D4ZKL8</accession>
<dbReference type="HOGENOM" id="CLU_2720115_0_0_6"/>
<evidence type="ECO:0000313" key="1">
    <source>
        <dbReference type="EMBL" id="BAJ02217.1"/>
    </source>
</evidence>
<dbReference type="EMBL" id="AP011177">
    <property type="protein sequence ID" value="BAJ02217.1"/>
    <property type="molecule type" value="Genomic_DNA"/>
</dbReference>